<reference evidence="2" key="1">
    <citation type="submission" date="2016-03" db="EMBL/GenBank/DDBJ databases">
        <title>Updated assembly of Pseudogymnoascus destructans, the fungus causing white-nose syndrome of bats.</title>
        <authorList>
            <person name="Palmer J.M."/>
            <person name="Drees K.P."/>
            <person name="Foster J.T."/>
            <person name="Lindner D.L."/>
        </authorList>
    </citation>
    <scope>NUCLEOTIDE SEQUENCE [LARGE SCALE GENOMIC DNA]</scope>
    <source>
        <strain evidence="2">20631-21</strain>
    </source>
</reference>
<protein>
    <submittedName>
        <fullName evidence="2">Uncharacterized protein</fullName>
    </submittedName>
</protein>
<dbReference type="AlphaFoldDB" id="A0A177AAP9"/>
<name>A0A177AAP9_9PEZI</name>
<feature type="region of interest" description="Disordered" evidence="1">
    <location>
        <begin position="411"/>
        <end position="431"/>
    </location>
</feature>
<dbReference type="Proteomes" id="UP000077154">
    <property type="component" value="Unassembled WGS sequence"/>
</dbReference>
<dbReference type="GeneID" id="36289634"/>
<evidence type="ECO:0000313" key="2">
    <source>
        <dbReference type="EMBL" id="OAF58341.1"/>
    </source>
</evidence>
<proteinExistence type="predicted"/>
<feature type="compositionally biased region" description="Polar residues" evidence="1">
    <location>
        <begin position="421"/>
        <end position="431"/>
    </location>
</feature>
<dbReference type="OrthoDB" id="4207238at2759"/>
<dbReference type="RefSeq" id="XP_024323626.1">
    <property type="nucleotide sequence ID" value="XM_024470171.1"/>
</dbReference>
<dbReference type="EMBL" id="KV441397">
    <property type="protein sequence ID" value="OAF58341.1"/>
    <property type="molecule type" value="Genomic_DNA"/>
</dbReference>
<organism evidence="2">
    <name type="scientific">Pseudogymnoascus destructans</name>
    <dbReference type="NCBI Taxonomy" id="655981"/>
    <lineage>
        <taxon>Eukaryota</taxon>
        <taxon>Fungi</taxon>
        <taxon>Dikarya</taxon>
        <taxon>Ascomycota</taxon>
        <taxon>Pezizomycotina</taxon>
        <taxon>Leotiomycetes</taxon>
        <taxon>Thelebolales</taxon>
        <taxon>Thelebolaceae</taxon>
        <taxon>Pseudogymnoascus</taxon>
    </lineage>
</organism>
<dbReference type="eggNOG" id="ENOG502RVSP">
    <property type="taxonomic scope" value="Eukaryota"/>
</dbReference>
<accession>A0A177AAP9</accession>
<gene>
    <name evidence="2" type="ORF">VC83_06575</name>
</gene>
<evidence type="ECO:0000256" key="1">
    <source>
        <dbReference type="SAM" id="MobiDB-lite"/>
    </source>
</evidence>
<sequence length="646" mass="72956">MLLAEDDFDDILNRINMTITYEFESGVPRAQKTAFKPKSQIHRLSLRSAPTAISGLLNCFISAPLIMFIDAFGLYHNMYRSLTGVYFSLASQTLRARMHRANVFVLTLGPHGASTDEVLSFIVDLSKLDRGMVLTINGEEKAVLAFPIFFAGDMPQQNHNSGVKNQNAGKGCRNCLANTEERGDLNFDTIKLGCYHWHQMQLWQYGNTLPPVQRRTWLQKWGLTSDDPVLFKLSPALNIITTRPADVAHSEYNGQGKQAQELLMKAILSASGLQRYAKEFARFPSPARWDRRQSPIHHSKSWSLSEAGMVAMQVPLILRCKPLREDDVEDNFLDAVHEEFRYDCQELKLKLEDIIVCAFAAMAVSNAATCSPITQTDRIQDIDDAVYEGRRSFIRLCSCAHLAARVKDCRGKGSGGRRNEGQSSLAPSTASSEFDAVVEELASSLSTIGQEFENRERFRDLKPTSKRAEEFVKWQHRPNVHQGAHLSDITRRFGNSYTCNVLHYEDKHRLFKKWAEYLNGRGVEKALVHRENVNVTLRLILQGAFDQSHPVISAQVKALYHQCPMLAEHILPSSQWADTTEDDALDIKPDATHIHPRATHCVARAFVKNELDLPLQMRDVPEGHLFSQPVLLVVQTVQFSSNLRLN</sequence>
<dbReference type="VEuPathDB" id="FungiDB:GMDG_06740"/>